<gene>
    <name evidence="1" type="ORF">RRG08_044336</name>
</gene>
<reference evidence="1" key="1">
    <citation type="journal article" date="2023" name="G3 (Bethesda)">
        <title>A reference genome for the long-term kleptoplast-retaining sea slug Elysia crispata morphotype clarki.</title>
        <authorList>
            <person name="Eastman K.E."/>
            <person name="Pendleton A.L."/>
            <person name="Shaikh M.A."/>
            <person name="Suttiyut T."/>
            <person name="Ogas R."/>
            <person name="Tomko P."/>
            <person name="Gavelis G."/>
            <person name="Widhalm J.R."/>
            <person name="Wisecaver J.H."/>
        </authorList>
    </citation>
    <scope>NUCLEOTIDE SEQUENCE</scope>
    <source>
        <strain evidence="1">ECLA1</strain>
    </source>
</reference>
<dbReference type="AlphaFoldDB" id="A0AAE1AAX5"/>
<name>A0AAE1AAX5_9GAST</name>
<accession>A0AAE1AAX5</accession>
<evidence type="ECO:0000313" key="2">
    <source>
        <dbReference type="Proteomes" id="UP001283361"/>
    </source>
</evidence>
<dbReference type="EMBL" id="JAWDGP010002420">
    <property type="protein sequence ID" value="KAK3783327.1"/>
    <property type="molecule type" value="Genomic_DNA"/>
</dbReference>
<comment type="caution">
    <text evidence="1">The sequence shown here is derived from an EMBL/GenBank/DDBJ whole genome shotgun (WGS) entry which is preliminary data.</text>
</comment>
<dbReference type="Proteomes" id="UP001283361">
    <property type="component" value="Unassembled WGS sequence"/>
</dbReference>
<protein>
    <submittedName>
        <fullName evidence="1">Uncharacterized protein</fullName>
    </submittedName>
</protein>
<organism evidence="1 2">
    <name type="scientific">Elysia crispata</name>
    <name type="common">lettuce slug</name>
    <dbReference type="NCBI Taxonomy" id="231223"/>
    <lineage>
        <taxon>Eukaryota</taxon>
        <taxon>Metazoa</taxon>
        <taxon>Spiralia</taxon>
        <taxon>Lophotrochozoa</taxon>
        <taxon>Mollusca</taxon>
        <taxon>Gastropoda</taxon>
        <taxon>Heterobranchia</taxon>
        <taxon>Euthyneura</taxon>
        <taxon>Panpulmonata</taxon>
        <taxon>Sacoglossa</taxon>
        <taxon>Placobranchoidea</taxon>
        <taxon>Plakobranchidae</taxon>
        <taxon>Elysia</taxon>
    </lineage>
</organism>
<proteinExistence type="predicted"/>
<keyword evidence="2" id="KW-1185">Reference proteome</keyword>
<sequence>MNNAELSGEDDVPMTQSLDASENLETAASLLTAETRIFLLLQTLESMSQSAWVWKALEQILDRKTQSGLWYLRFSSPKVRALILFNSPTNFYLNEGCATGTLKRAQRLPSEVSLKRRVPESKLELESRF</sequence>
<evidence type="ECO:0000313" key="1">
    <source>
        <dbReference type="EMBL" id="KAK3783327.1"/>
    </source>
</evidence>